<dbReference type="InterPro" id="IPR052039">
    <property type="entry name" value="Caspase-related_regulators"/>
</dbReference>
<feature type="domain" description="Peptidase C14 caspase" evidence="1">
    <location>
        <begin position="148"/>
        <end position="292"/>
    </location>
</feature>
<protein>
    <submittedName>
        <fullName evidence="2">Caspase family protein</fullName>
    </submittedName>
</protein>
<dbReference type="Gene3D" id="2.60.40.10">
    <property type="entry name" value="Immunoglobulins"/>
    <property type="match status" value="1"/>
</dbReference>
<dbReference type="PANTHER" id="PTHR22576:SF37">
    <property type="entry name" value="MUCOSA-ASSOCIATED LYMPHOID TISSUE LYMPHOMA TRANSLOCATION PROTEIN 1"/>
    <property type="match status" value="1"/>
</dbReference>
<sequence>MKKVFLFIAITFLAITAGYSQTVSGKSAKVSLNYVTNSPMYLDIISPEYLTEENKSRGFIQKVMVEYVEVEGIITDEDGVQGLWINNSAVIPSQETGRFVAQVPLEMGMNTLSFEAVDVKGNTFSRTYQMERELPPPPPTMEAEGKYYALIIGIQDYDDPAITDLDNPISDAMALYTMLTEEYTFDPENATLLKNPTRDEIYDNLDLLSSKVTRDDNLLIFYAGHGYWDEQAQNGYWLPRDAEEDKKRDWMRNSAVTEYIREINSKHTLLITDACFGGSIFKTRKAFKDASMGINKLYEIPSRKAMTSGTLTEVPDKSVFMKYLLKNLERNEEKYLASEQLFYQLKPAVLNNSPNTPQFGEIRNTGDEGGDFIFKRRVIETY</sequence>
<accession>A0ABT3D0M7</accession>
<evidence type="ECO:0000259" key="1">
    <source>
        <dbReference type="Pfam" id="PF00656"/>
    </source>
</evidence>
<dbReference type="PANTHER" id="PTHR22576">
    <property type="entry name" value="MUCOSA ASSOCIATED LYMPHOID TISSUE LYMPHOMA TRANSLOCATION PROTEIN 1/PARACASPASE"/>
    <property type="match status" value="1"/>
</dbReference>
<dbReference type="InterPro" id="IPR011600">
    <property type="entry name" value="Pept_C14_caspase"/>
</dbReference>
<dbReference type="Gene3D" id="3.40.50.1460">
    <property type="match status" value="1"/>
</dbReference>
<dbReference type="Pfam" id="PF00656">
    <property type="entry name" value="Peptidase_C14"/>
    <property type="match status" value="1"/>
</dbReference>
<dbReference type="SUPFAM" id="SSF52129">
    <property type="entry name" value="Caspase-like"/>
    <property type="match status" value="1"/>
</dbReference>
<evidence type="ECO:0000313" key="2">
    <source>
        <dbReference type="EMBL" id="MCV9389329.1"/>
    </source>
</evidence>
<dbReference type="Proteomes" id="UP001300692">
    <property type="component" value="Unassembled WGS sequence"/>
</dbReference>
<dbReference type="InterPro" id="IPR013783">
    <property type="entry name" value="Ig-like_fold"/>
</dbReference>
<name>A0ABT3D0M7_9BACT</name>
<organism evidence="2 3">
    <name type="scientific">Reichenbachiella ulvae</name>
    <dbReference type="NCBI Taxonomy" id="2980104"/>
    <lineage>
        <taxon>Bacteria</taxon>
        <taxon>Pseudomonadati</taxon>
        <taxon>Bacteroidota</taxon>
        <taxon>Cytophagia</taxon>
        <taxon>Cytophagales</taxon>
        <taxon>Reichenbachiellaceae</taxon>
        <taxon>Reichenbachiella</taxon>
    </lineage>
</organism>
<evidence type="ECO:0000313" key="3">
    <source>
        <dbReference type="Proteomes" id="UP001300692"/>
    </source>
</evidence>
<dbReference type="InterPro" id="IPR029030">
    <property type="entry name" value="Caspase-like_dom_sf"/>
</dbReference>
<proteinExistence type="predicted"/>
<gene>
    <name evidence="2" type="ORF">N7U62_21870</name>
</gene>
<keyword evidence="3" id="KW-1185">Reference proteome</keyword>
<dbReference type="EMBL" id="JAOYOD010000001">
    <property type="protein sequence ID" value="MCV9389329.1"/>
    <property type="molecule type" value="Genomic_DNA"/>
</dbReference>
<reference evidence="2 3" key="1">
    <citation type="submission" date="2022-10" db="EMBL/GenBank/DDBJ databases">
        <title>Comparative genomics and taxonomic characterization of three novel marine species of genus Reichenbachiella exhibiting antioxidant and polysaccharide degradation activities.</title>
        <authorList>
            <person name="Muhammad N."/>
            <person name="Lee Y.-J."/>
            <person name="Ko J."/>
            <person name="Kim S.-G."/>
        </authorList>
    </citation>
    <scope>NUCLEOTIDE SEQUENCE [LARGE SCALE GENOMIC DNA]</scope>
    <source>
        <strain evidence="2 3">ABR2-5</strain>
    </source>
</reference>
<comment type="caution">
    <text evidence="2">The sequence shown here is derived from an EMBL/GenBank/DDBJ whole genome shotgun (WGS) entry which is preliminary data.</text>
</comment>
<dbReference type="RefSeq" id="WP_264140250.1">
    <property type="nucleotide sequence ID" value="NZ_JAOYOD010000001.1"/>
</dbReference>